<evidence type="ECO:0008006" key="4">
    <source>
        <dbReference type="Google" id="ProtNLM"/>
    </source>
</evidence>
<name>A0AAV6UKS6_9ARAC</name>
<keyword evidence="3" id="KW-1185">Reference proteome</keyword>
<dbReference type="Proteomes" id="UP000827092">
    <property type="component" value="Unassembled WGS sequence"/>
</dbReference>
<keyword evidence="1" id="KW-0472">Membrane</keyword>
<protein>
    <recommendedName>
        <fullName evidence="4">TM2 domain-containing protein</fullName>
    </recommendedName>
</protein>
<evidence type="ECO:0000256" key="1">
    <source>
        <dbReference type="SAM" id="Phobius"/>
    </source>
</evidence>
<keyword evidence="1" id="KW-1133">Transmembrane helix</keyword>
<evidence type="ECO:0000313" key="3">
    <source>
        <dbReference type="Proteomes" id="UP000827092"/>
    </source>
</evidence>
<comment type="caution">
    <text evidence="2">The sequence shown here is derived from an EMBL/GenBank/DDBJ whole genome shotgun (WGS) entry which is preliminary data.</text>
</comment>
<organism evidence="2 3">
    <name type="scientific">Oedothorax gibbosus</name>
    <dbReference type="NCBI Taxonomy" id="931172"/>
    <lineage>
        <taxon>Eukaryota</taxon>
        <taxon>Metazoa</taxon>
        <taxon>Ecdysozoa</taxon>
        <taxon>Arthropoda</taxon>
        <taxon>Chelicerata</taxon>
        <taxon>Arachnida</taxon>
        <taxon>Araneae</taxon>
        <taxon>Araneomorphae</taxon>
        <taxon>Entelegynae</taxon>
        <taxon>Araneoidea</taxon>
        <taxon>Linyphiidae</taxon>
        <taxon>Erigoninae</taxon>
        <taxon>Oedothorax</taxon>
    </lineage>
</organism>
<evidence type="ECO:0000313" key="2">
    <source>
        <dbReference type="EMBL" id="KAG8184754.1"/>
    </source>
</evidence>
<gene>
    <name evidence="2" type="ORF">JTE90_019352</name>
</gene>
<dbReference type="AlphaFoldDB" id="A0AAV6UKS6"/>
<reference evidence="2 3" key="1">
    <citation type="journal article" date="2022" name="Nat. Ecol. Evol.">
        <title>A masculinizing supergene underlies an exaggerated male reproductive morph in a spider.</title>
        <authorList>
            <person name="Hendrickx F."/>
            <person name="De Corte Z."/>
            <person name="Sonet G."/>
            <person name="Van Belleghem S.M."/>
            <person name="Kostlbacher S."/>
            <person name="Vangestel C."/>
        </authorList>
    </citation>
    <scope>NUCLEOTIDE SEQUENCE [LARGE SCALE GENOMIC DNA]</scope>
    <source>
        <strain evidence="2">W744_W776</strain>
    </source>
</reference>
<sequence>MPRRLLKNLIIFLIGLLLMGVHHTYMNDNEKNKIFGCYLVCWLFASILDLRGWVNWSIMVNVFHVICIKMCDNKMLRQTVFYYLGI</sequence>
<accession>A0AAV6UKS6</accession>
<proteinExistence type="predicted"/>
<dbReference type="EMBL" id="JAFNEN010000363">
    <property type="protein sequence ID" value="KAG8184754.1"/>
    <property type="molecule type" value="Genomic_DNA"/>
</dbReference>
<keyword evidence="1" id="KW-0812">Transmembrane</keyword>
<feature type="transmembrane region" description="Helical" evidence="1">
    <location>
        <begin position="9"/>
        <end position="26"/>
    </location>
</feature>